<evidence type="ECO:0000313" key="2">
    <source>
        <dbReference type="Proteomes" id="UP000601435"/>
    </source>
</evidence>
<sequence>AEKWILDGSVGPGPAAYAPNHGAGSQALGAGGCSAVAGEFWRVARMILSESYSRQLFQKSGRHGHASSQLAPPDCRSEGLAGLLDGWAGQGQIAFDGTWPRSLWPSAKHIEGQSRKVGRFSQFATQERSLRRRQRPKSRPQLHAWRGTSWTALQHRSSTGGCQAHAGQVARTKDSVWLLRLPEVCGVTNRKAIETFDVLE</sequence>
<dbReference type="EMBL" id="CAJNJA010076541">
    <property type="protein sequence ID" value="CAE7917884.1"/>
    <property type="molecule type" value="Genomic_DNA"/>
</dbReference>
<keyword evidence="2" id="KW-1185">Reference proteome</keyword>
<comment type="caution">
    <text evidence="1">The sequence shown here is derived from an EMBL/GenBank/DDBJ whole genome shotgun (WGS) entry which is preliminary data.</text>
</comment>
<dbReference type="AlphaFoldDB" id="A0A813BTN0"/>
<feature type="non-terminal residue" evidence="1">
    <location>
        <position position="200"/>
    </location>
</feature>
<gene>
    <name evidence="1" type="ORF">SNEC2469_LOCUS31504</name>
</gene>
<reference evidence="1" key="1">
    <citation type="submission" date="2021-02" db="EMBL/GenBank/DDBJ databases">
        <authorList>
            <person name="Dougan E. K."/>
            <person name="Rhodes N."/>
            <person name="Thang M."/>
            <person name="Chan C."/>
        </authorList>
    </citation>
    <scope>NUCLEOTIDE SEQUENCE</scope>
</reference>
<protein>
    <submittedName>
        <fullName evidence="1">Uncharacterized protein</fullName>
    </submittedName>
</protein>
<accession>A0A813BTN0</accession>
<organism evidence="1 2">
    <name type="scientific">Symbiodinium necroappetens</name>
    <dbReference type="NCBI Taxonomy" id="1628268"/>
    <lineage>
        <taxon>Eukaryota</taxon>
        <taxon>Sar</taxon>
        <taxon>Alveolata</taxon>
        <taxon>Dinophyceae</taxon>
        <taxon>Suessiales</taxon>
        <taxon>Symbiodiniaceae</taxon>
        <taxon>Symbiodinium</taxon>
    </lineage>
</organism>
<proteinExistence type="predicted"/>
<dbReference type="Proteomes" id="UP000601435">
    <property type="component" value="Unassembled WGS sequence"/>
</dbReference>
<name>A0A813BTN0_9DINO</name>
<dbReference type="OrthoDB" id="406790at2759"/>
<evidence type="ECO:0000313" key="1">
    <source>
        <dbReference type="EMBL" id="CAE7917884.1"/>
    </source>
</evidence>